<reference evidence="2" key="1">
    <citation type="submission" date="2023-06" db="EMBL/GenBank/DDBJ databases">
        <title>lsaBGC provides a comprehensive framework for evolutionary analysis of biosynthetic gene clusters within focal taxa.</title>
        <authorList>
            <person name="Salamzade R."/>
            <person name="Sandstrom S."/>
            <person name="Kalan L.R."/>
        </authorList>
    </citation>
    <scope>NUCLEOTIDE SEQUENCE</scope>
    <source>
        <strain evidence="2">P3-SID899</strain>
    </source>
</reference>
<evidence type="ECO:0000256" key="1">
    <source>
        <dbReference type="SAM" id="MobiDB-lite"/>
    </source>
</evidence>
<accession>A0AAP3EUQ1</accession>
<dbReference type="AlphaFoldDB" id="A0AAP3EUQ1"/>
<feature type="compositionally biased region" description="Basic and acidic residues" evidence="1">
    <location>
        <begin position="144"/>
        <end position="161"/>
    </location>
</feature>
<evidence type="ECO:0000313" key="3">
    <source>
        <dbReference type="Proteomes" id="UP001205867"/>
    </source>
</evidence>
<proteinExistence type="predicted"/>
<protein>
    <submittedName>
        <fullName evidence="2">Uncharacterized protein</fullName>
    </submittedName>
</protein>
<sequence length="161" mass="18132">MNPDHTTPAQEHPRVRRIKNQIAEAGYGTWFYDVRLLHVLGPRRGWRFDVDALAIGLDEAWFYEPSRPAEQNEDAMPTAVYVFSAEVDGVDGFQVDPPSHDDELSPFSRFYSTGDELIADLEALERWRAPIEGDPPGATRGRRLGLEPHADVESDGLDEGR</sequence>
<organism evidence="2 3">
    <name type="scientific">Micrococcus luteus</name>
    <name type="common">Micrococcus lysodeikticus</name>
    <dbReference type="NCBI Taxonomy" id="1270"/>
    <lineage>
        <taxon>Bacteria</taxon>
        <taxon>Bacillati</taxon>
        <taxon>Actinomycetota</taxon>
        <taxon>Actinomycetes</taxon>
        <taxon>Micrococcales</taxon>
        <taxon>Micrococcaceae</taxon>
        <taxon>Micrococcus</taxon>
    </lineage>
</organism>
<dbReference type="EMBL" id="JALXKZ020000022">
    <property type="protein sequence ID" value="MCV7629438.1"/>
    <property type="molecule type" value="Genomic_DNA"/>
</dbReference>
<name>A0AAP3EUQ1_MICLU</name>
<gene>
    <name evidence="2" type="ORF">M3A82_008820</name>
</gene>
<dbReference type="Proteomes" id="UP001205867">
    <property type="component" value="Unassembled WGS sequence"/>
</dbReference>
<evidence type="ECO:0000313" key="2">
    <source>
        <dbReference type="EMBL" id="MCV7629438.1"/>
    </source>
</evidence>
<comment type="caution">
    <text evidence="2">The sequence shown here is derived from an EMBL/GenBank/DDBJ whole genome shotgun (WGS) entry which is preliminary data.</text>
</comment>
<feature type="region of interest" description="Disordered" evidence="1">
    <location>
        <begin position="128"/>
        <end position="161"/>
    </location>
</feature>